<organism evidence="2">
    <name type="scientific">Chryseobacterium indologenes</name>
    <name type="common">Flavobacterium indologenes</name>
    <dbReference type="NCBI Taxonomy" id="253"/>
    <lineage>
        <taxon>Bacteria</taxon>
        <taxon>Pseudomonadati</taxon>
        <taxon>Bacteroidota</taxon>
        <taxon>Flavobacteriia</taxon>
        <taxon>Flavobacteriales</taxon>
        <taxon>Weeksellaceae</taxon>
        <taxon>Chryseobacterium group</taxon>
        <taxon>Chryseobacterium</taxon>
    </lineage>
</organism>
<protein>
    <submittedName>
        <fullName evidence="2">Uncharacterized protein</fullName>
    </submittedName>
</protein>
<sequence length="77" mass="8385">MKFIMSSLLIGLMVLSCKKESKTETNVTTDTVIADTIRTDSVSSVNPIPSDTIQSDTVSSKKLTDTTGTYKNKNPKK</sequence>
<dbReference type="PROSITE" id="PS51257">
    <property type="entry name" value="PROKAR_LIPOPROTEIN"/>
    <property type="match status" value="1"/>
</dbReference>
<dbReference type="EMBL" id="CP035532">
    <property type="protein sequence ID" value="QBA21656.1"/>
    <property type="molecule type" value="Genomic_DNA"/>
</dbReference>
<proteinExistence type="predicted"/>
<name>A0A411DMN9_CHRID</name>
<reference evidence="2" key="1">
    <citation type="submission" date="2019-01" db="EMBL/GenBank/DDBJ databases">
        <title>Whole Genome Sequencing for Putative Detection of Antimicrobial Resistance and Potential Virulence Factors in Chryseobacterium indologenes isolated from Nile Tilapia in Tanzania.</title>
        <authorList>
            <person name="Mwega E."/>
            <person name="Mutoloki S."/>
            <person name="Mugimba K."/>
            <person name="Colquhoun D."/>
            <person name="Mdegela R."/>
            <person name="Evensen O."/>
            <person name="Wasteson Y."/>
        </authorList>
    </citation>
    <scope>NUCLEOTIDE SEQUENCE [LARGE SCALE GENOMIC DNA]</scope>
    <source>
        <strain evidence="2">StR 01</strain>
    </source>
</reference>
<dbReference type="AlphaFoldDB" id="A0A411DMN9"/>
<accession>A0A411DMN9</accession>
<feature type="region of interest" description="Disordered" evidence="1">
    <location>
        <begin position="42"/>
        <end position="77"/>
    </location>
</feature>
<evidence type="ECO:0000313" key="2">
    <source>
        <dbReference type="EMBL" id="QBA21656.1"/>
    </source>
</evidence>
<gene>
    <name evidence="2" type="ORF">EU348_10790</name>
</gene>
<evidence type="ECO:0000256" key="1">
    <source>
        <dbReference type="SAM" id="MobiDB-lite"/>
    </source>
</evidence>